<dbReference type="GO" id="GO:0016787">
    <property type="term" value="F:hydrolase activity"/>
    <property type="evidence" value="ECO:0007669"/>
    <property type="project" value="UniProtKB-KW"/>
</dbReference>
<accession>A0A8E2EP71</accession>
<feature type="chain" id="PRO_5034871994" evidence="2">
    <location>
        <begin position="30"/>
        <end position="545"/>
    </location>
</feature>
<evidence type="ECO:0000256" key="1">
    <source>
        <dbReference type="SAM" id="MobiDB-lite"/>
    </source>
</evidence>
<dbReference type="EMBL" id="KV750982">
    <property type="protein sequence ID" value="OCL02226.1"/>
    <property type="molecule type" value="Genomic_DNA"/>
</dbReference>
<name>A0A8E2EP71_9PEZI</name>
<evidence type="ECO:0000313" key="3">
    <source>
        <dbReference type="EMBL" id="OCL02226.1"/>
    </source>
</evidence>
<feature type="region of interest" description="Disordered" evidence="1">
    <location>
        <begin position="43"/>
        <end position="78"/>
    </location>
</feature>
<dbReference type="Gene3D" id="1.50.10.20">
    <property type="match status" value="1"/>
</dbReference>
<sequence length="545" mass="60450">MILRIPPSRVPAWRLLFALCAFFLLVAEASHVDSSLLQQHAGTPLRAPGDFQPDTQNPFNPTTPQSGEQPHPFDPPLNSLEELHHALETMQSDYFEIWLGKWPAAIDWTAAVMSTHVSAALYTLTRSLSYIMPGTLAKDTPDMQKKSSELELEGQRIENEINKYFSQIITYFFGEDHFAIRTQAYDDMLWVVLGWLESIRFIQEHDGLHYPPTSHSTGGSQWYGKQFESAFAHRARVFYDLAQKGWDWKLCGGGMTWSPHTQPYKNAVTNELFIAASAGMYLYFPGDSNCSPYLTNSPTSADCTRDSATTEGRGCCTPPYGPTVPHDPVYLAAAVNGYAWLKQSNMTNAQGLYVDGYHIRDWGKNGSIGTGKCDERNEMVYTYNQGVLLSGLRGLWEGTGDVAYLEDGHALIRSVIRATGWRAGWAMRVVTFAGSSPSQQAQAQARPESEPEVVEANAWAGLGVKGILTELCDPAATCSQDSQTFKGIFFHHLTLFCASLPLEPRVPGKTHAATPAHAMLHAQSCREYAPWVVRNARAALGTRDR</sequence>
<dbReference type="InterPro" id="IPR005198">
    <property type="entry name" value="Glyco_hydro_76"/>
</dbReference>
<dbReference type="PANTHER" id="PTHR47791:SF2">
    <property type="entry name" value="ENDO MANNANASE, GH76 FAMILY (EUROFUNG)"/>
    <property type="match status" value="1"/>
</dbReference>
<organism evidence="3 4">
    <name type="scientific">Glonium stellatum</name>
    <dbReference type="NCBI Taxonomy" id="574774"/>
    <lineage>
        <taxon>Eukaryota</taxon>
        <taxon>Fungi</taxon>
        <taxon>Dikarya</taxon>
        <taxon>Ascomycota</taxon>
        <taxon>Pezizomycotina</taxon>
        <taxon>Dothideomycetes</taxon>
        <taxon>Pleosporomycetidae</taxon>
        <taxon>Gloniales</taxon>
        <taxon>Gloniaceae</taxon>
        <taxon>Glonium</taxon>
    </lineage>
</organism>
<feature type="signal peptide" evidence="2">
    <location>
        <begin position="1"/>
        <end position="29"/>
    </location>
</feature>
<dbReference type="InterPro" id="IPR053169">
    <property type="entry name" value="MUG_Protein"/>
</dbReference>
<dbReference type="OrthoDB" id="4104179at2759"/>
<feature type="compositionally biased region" description="Polar residues" evidence="1">
    <location>
        <begin position="53"/>
        <end position="68"/>
    </location>
</feature>
<dbReference type="GO" id="GO:0005975">
    <property type="term" value="P:carbohydrate metabolic process"/>
    <property type="evidence" value="ECO:0007669"/>
    <property type="project" value="InterPro"/>
</dbReference>
<proteinExistence type="predicted"/>
<dbReference type="Pfam" id="PF03663">
    <property type="entry name" value="Glyco_hydro_76"/>
    <property type="match status" value="1"/>
</dbReference>
<dbReference type="Proteomes" id="UP000250140">
    <property type="component" value="Unassembled WGS sequence"/>
</dbReference>
<keyword evidence="3" id="KW-0378">Hydrolase</keyword>
<evidence type="ECO:0000256" key="2">
    <source>
        <dbReference type="SAM" id="SignalP"/>
    </source>
</evidence>
<keyword evidence="2" id="KW-0732">Signal</keyword>
<dbReference type="InterPro" id="IPR008928">
    <property type="entry name" value="6-hairpin_glycosidase_sf"/>
</dbReference>
<dbReference type="PANTHER" id="PTHR47791">
    <property type="entry name" value="MEIOTICALLY UP-REGULATED GENE 191 PROTEIN"/>
    <property type="match status" value="1"/>
</dbReference>
<protein>
    <submittedName>
        <fullName evidence="3">Glycoside hydrolase family 76 protein</fullName>
    </submittedName>
</protein>
<feature type="non-terminal residue" evidence="3">
    <location>
        <position position="545"/>
    </location>
</feature>
<gene>
    <name evidence="3" type="ORF">AOQ84DRAFT_393111</name>
</gene>
<dbReference type="SUPFAM" id="SSF48208">
    <property type="entry name" value="Six-hairpin glycosidases"/>
    <property type="match status" value="1"/>
</dbReference>
<keyword evidence="4" id="KW-1185">Reference proteome</keyword>
<evidence type="ECO:0000313" key="4">
    <source>
        <dbReference type="Proteomes" id="UP000250140"/>
    </source>
</evidence>
<reference evidence="3 4" key="1">
    <citation type="journal article" date="2016" name="Nat. Commun.">
        <title>Ectomycorrhizal ecology is imprinted in the genome of the dominant symbiotic fungus Cenococcum geophilum.</title>
        <authorList>
            <consortium name="DOE Joint Genome Institute"/>
            <person name="Peter M."/>
            <person name="Kohler A."/>
            <person name="Ohm R.A."/>
            <person name="Kuo A."/>
            <person name="Krutzmann J."/>
            <person name="Morin E."/>
            <person name="Arend M."/>
            <person name="Barry K.W."/>
            <person name="Binder M."/>
            <person name="Choi C."/>
            <person name="Clum A."/>
            <person name="Copeland A."/>
            <person name="Grisel N."/>
            <person name="Haridas S."/>
            <person name="Kipfer T."/>
            <person name="LaButti K."/>
            <person name="Lindquist E."/>
            <person name="Lipzen A."/>
            <person name="Maire R."/>
            <person name="Meier B."/>
            <person name="Mihaltcheva S."/>
            <person name="Molinier V."/>
            <person name="Murat C."/>
            <person name="Poggeler S."/>
            <person name="Quandt C.A."/>
            <person name="Sperisen C."/>
            <person name="Tritt A."/>
            <person name="Tisserant E."/>
            <person name="Crous P.W."/>
            <person name="Henrissat B."/>
            <person name="Nehls U."/>
            <person name="Egli S."/>
            <person name="Spatafora J.W."/>
            <person name="Grigoriev I.V."/>
            <person name="Martin F.M."/>
        </authorList>
    </citation>
    <scope>NUCLEOTIDE SEQUENCE [LARGE SCALE GENOMIC DNA]</scope>
    <source>
        <strain evidence="3 4">CBS 207.34</strain>
    </source>
</reference>
<dbReference type="AlphaFoldDB" id="A0A8E2EP71"/>